<proteinExistence type="inferred from homology"/>
<sequence length="522" mass="57343">MNASQPLLSSSRTNAASRSSLIRYYPDNFDDDNDSGSDEEYAQTERERHRPFESREPSNQSPQQQAHSFKDPLDRKPQDSLFGLLFAFAFLCFVLAAINAVRLARHQDGEELRNSVFMALKSSFGVLVGVTIASIMAAVIWILSLTAFVKPIVWGSIVAIPVLCLGIFTFILTDALLGKAHDPVYLDPQYNWMIFIAVLFLIASVTSGSFLYRERRNIDRAINIIHLACQILWETPSIFTFSLGLMAVYSVFSFLWAFAFSHLFLPRSELASPDDPLTLSTEGAILFFVFMHFWATAVLSSIEKMTISGVVGQWYFGRTIDETFDEDLVARSFRGVVGSGFGSVCLASLIVGGVEGCQFVVRNVRKNSRGSTQPFLSLVDSCMDCIGRTVSQISSYTLIYCGLTGAPLCSGAYSCTRLFRRNLVMGMATAGITRAVLFFGASAAAGGVGAGAFFYSARGTGSPYAWVVGGVGTLVPFYVVRFMSQVIQNTVDATFICYMLDVDSNANNCQEAHEIFENELGL</sequence>
<comment type="function">
    <text evidence="6">Probably involved in transport through the plasma membrane.</text>
</comment>
<feature type="transmembrane region" description="Helical" evidence="6">
    <location>
        <begin position="192"/>
        <end position="212"/>
    </location>
</feature>
<organism evidence="8 9">
    <name type="scientific">Chytriomyces confervae</name>
    <dbReference type="NCBI Taxonomy" id="246404"/>
    <lineage>
        <taxon>Eukaryota</taxon>
        <taxon>Fungi</taxon>
        <taxon>Fungi incertae sedis</taxon>
        <taxon>Chytridiomycota</taxon>
        <taxon>Chytridiomycota incertae sedis</taxon>
        <taxon>Chytridiomycetes</taxon>
        <taxon>Chytridiales</taxon>
        <taxon>Chytriomycetaceae</taxon>
        <taxon>Chytriomyces</taxon>
    </lineage>
</organism>
<feature type="transmembrane region" description="Helical" evidence="6">
    <location>
        <begin position="435"/>
        <end position="457"/>
    </location>
</feature>
<comment type="caution">
    <text evidence="8">The sequence shown here is derived from an EMBL/GenBank/DDBJ whole genome shotgun (WGS) entry which is preliminary data.</text>
</comment>
<feature type="region of interest" description="Disordered" evidence="7">
    <location>
        <begin position="25"/>
        <end position="71"/>
    </location>
</feature>
<feature type="transmembrane region" description="Helical" evidence="6">
    <location>
        <begin position="284"/>
        <end position="302"/>
    </location>
</feature>
<keyword evidence="4 6" id="KW-1133">Transmembrane helix</keyword>
<evidence type="ECO:0000256" key="5">
    <source>
        <dbReference type="ARBA" id="ARBA00023136"/>
    </source>
</evidence>
<reference evidence="8 9" key="1">
    <citation type="journal article" date="2019" name="Sci. Rep.">
        <title>Comparative genomics of chytrid fungi reveal insights into the obligate biotrophic and pathogenic lifestyle of Synchytrium endobioticum.</title>
        <authorList>
            <person name="van de Vossenberg B.T.L.H."/>
            <person name="Warris S."/>
            <person name="Nguyen H.D.T."/>
            <person name="van Gent-Pelzer M.P.E."/>
            <person name="Joly D.L."/>
            <person name="van de Geest H.C."/>
            <person name="Bonants P.J.M."/>
            <person name="Smith D.S."/>
            <person name="Levesque C.A."/>
            <person name="van der Lee T.A.J."/>
        </authorList>
    </citation>
    <scope>NUCLEOTIDE SEQUENCE [LARGE SCALE GENOMIC DNA]</scope>
    <source>
        <strain evidence="8 9">CBS 675.73</strain>
    </source>
</reference>
<dbReference type="Proteomes" id="UP000320333">
    <property type="component" value="Unassembled WGS sequence"/>
</dbReference>
<dbReference type="PANTHER" id="PTHR12385:SF88">
    <property type="entry name" value="CHOLINE TRANSPORTER-LIKE PROTEIN CTL1"/>
    <property type="match status" value="1"/>
</dbReference>
<evidence type="ECO:0000256" key="6">
    <source>
        <dbReference type="RuleBase" id="RU368066"/>
    </source>
</evidence>
<feature type="transmembrane region" description="Helical" evidence="6">
    <location>
        <begin position="124"/>
        <end position="145"/>
    </location>
</feature>
<evidence type="ECO:0000256" key="4">
    <source>
        <dbReference type="ARBA" id="ARBA00022989"/>
    </source>
</evidence>
<comment type="similarity">
    <text evidence="2 6">Belongs to the CTL (choline transporter-like) family.</text>
</comment>
<dbReference type="GO" id="GO:0005886">
    <property type="term" value="C:plasma membrane"/>
    <property type="evidence" value="ECO:0007669"/>
    <property type="project" value="UniProtKB-SubCell"/>
</dbReference>
<evidence type="ECO:0000313" key="9">
    <source>
        <dbReference type="Proteomes" id="UP000320333"/>
    </source>
</evidence>
<feature type="transmembrane region" description="Helical" evidence="6">
    <location>
        <begin position="463"/>
        <end position="480"/>
    </location>
</feature>
<feature type="transmembrane region" description="Helical" evidence="6">
    <location>
        <begin position="152"/>
        <end position="172"/>
    </location>
</feature>
<evidence type="ECO:0000313" key="8">
    <source>
        <dbReference type="EMBL" id="TPX51156.1"/>
    </source>
</evidence>
<evidence type="ECO:0000256" key="7">
    <source>
        <dbReference type="SAM" id="MobiDB-lite"/>
    </source>
</evidence>
<evidence type="ECO:0000256" key="2">
    <source>
        <dbReference type="ARBA" id="ARBA00007168"/>
    </source>
</evidence>
<dbReference type="OrthoDB" id="420519at2759"/>
<feature type="compositionally biased region" description="Basic and acidic residues" evidence="7">
    <location>
        <begin position="43"/>
        <end position="56"/>
    </location>
</feature>
<accession>A0A507DHY4</accession>
<dbReference type="AlphaFoldDB" id="A0A507DHY4"/>
<dbReference type="PANTHER" id="PTHR12385">
    <property type="entry name" value="CHOLINE TRANSPORTER-LIKE (SLC FAMILY 44)"/>
    <property type="match status" value="1"/>
</dbReference>
<dbReference type="Pfam" id="PF04515">
    <property type="entry name" value="Choline_transpo"/>
    <property type="match status" value="1"/>
</dbReference>
<protein>
    <recommendedName>
        <fullName evidence="6">Protein PNS1</fullName>
    </recommendedName>
</protein>
<keyword evidence="9" id="KW-1185">Reference proteome</keyword>
<keyword evidence="5 6" id="KW-0472">Membrane</keyword>
<keyword evidence="3 6" id="KW-0812">Transmembrane</keyword>
<dbReference type="InterPro" id="IPR007603">
    <property type="entry name" value="Choline_transptr-like"/>
</dbReference>
<feature type="compositionally biased region" description="Acidic residues" evidence="7">
    <location>
        <begin position="28"/>
        <end position="42"/>
    </location>
</feature>
<name>A0A507DHY4_9FUNG</name>
<evidence type="ECO:0000256" key="3">
    <source>
        <dbReference type="ARBA" id="ARBA00022692"/>
    </source>
</evidence>
<feature type="compositionally biased region" description="Polar residues" evidence="7">
    <location>
        <begin position="57"/>
        <end position="67"/>
    </location>
</feature>
<dbReference type="GO" id="GO:0022857">
    <property type="term" value="F:transmembrane transporter activity"/>
    <property type="evidence" value="ECO:0007669"/>
    <property type="project" value="UniProtKB-UniRule"/>
</dbReference>
<comment type="subcellular location">
    <subcellularLocation>
        <location evidence="6">Cell membrane</location>
        <topology evidence="6">Multi-pass membrane protein</topology>
    </subcellularLocation>
    <subcellularLocation>
        <location evidence="1">Membrane</location>
        <topology evidence="1">Multi-pass membrane protein</topology>
    </subcellularLocation>
</comment>
<evidence type="ECO:0000256" key="1">
    <source>
        <dbReference type="ARBA" id="ARBA00004141"/>
    </source>
</evidence>
<feature type="transmembrane region" description="Helical" evidence="6">
    <location>
        <begin position="81"/>
        <end position="104"/>
    </location>
</feature>
<dbReference type="EMBL" id="QEAP01001135">
    <property type="protein sequence ID" value="TPX51156.1"/>
    <property type="molecule type" value="Genomic_DNA"/>
</dbReference>
<feature type="transmembrane region" description="Helical" evidence="6">
    <location>
        <begin position="238"/>
        <end position="264"/>
    </location>
</feature>
<gene>
    <name evidence="8" type="ORF">CcCBS67573_g10049</name>
</gene>